<evidence type="ECO:0000256" key="5">
    <source>
        <dbReference type="ARBA" id="ARBA00022806"/>
    </source>
</evidence>
<evidence type="ECO:0000256" key="8">
    <source>
        <dbReference type="ARBA" id="ARBA00023125"/>
    </source>
</evidence>
<keyword evidence="8" id="KW-0238">DNA-binding</keyword>
<keyword evidence="3" id="KW-0227">DNA damage</keyword>
<keyword evidence="7 14" id="KW-0067">ATP-binding</keyword>
<dbReference type="InterPro" id="IPR014017">
    <property type="entry name" value="DNA_helicase_UvrD-like_C"/>
</dbReference>
<keyword evidence="9" id="KW-0234">DNA repair</keyword>
<proteinExistence type="predicted"/>
<evidence type="ECO:0000259" key="15">
    <source>
        <dbReference type="PROSITE" id="PS51198"/>
    </source>
</evidence>
<dbReference type="GO" id="GO:0000725">
    <property type="term" value="P:recombinational repair"/>
    <property type="evidence" value="ECO:0007669"/>
    <property type="project" value="TreeGrafter"/>
</dbReference>
<dbReference type="InterPro" id="IPR014016">
    <property type="entry name" value="UvrD-like_ATP-bd"/>
</dbReference>
<dbReference type="InterPro" id="IPR027417">
    <property type="entry name" value="P-loop_NTPase"/>
</dbReference>
<dbReference type="Gene3D" id="1.10.3170.10">
    <property type="entry name" value="Recbcd, chain B, domain 2"/>
    <property type="match status" value="1"/>
</dbReference>
<dbReference type="Gene3D" id="3.40.50.300">
    <property type="entry name" value="P-loop containing nucleotide triphosphate hydrolases"/>
    <property type="match status" value="3"/>
</dbReference>
<organism evidence="17 18">
    <name type="scientific">Candidatus Paraprevotella stercoravium</name>
    <dbReference type="NCBI Taxonomy" id="2838725"/>
    <lineage>
        <taxon>Bacteria</taxon>
        <taxon>Pseudomonadati</taxon>
        <taxon>Bacteroidota</taxon>
        <taxon>Bacteroidia</taxon>
        <taxon>Bacteroidales</taxon>
        <taxon>Prevotellaceae</taxon>
        <taxon>Paraprevotella</taxon>
    </lineage>
</organism>
<reference evidence="17" key="2">
    <citation type="submission" date="2021-04" db="EMBL/GenBank/DDBJ databases">
        <authorList>
            <person name="Gilroy R."/>
        </authorList>
    </citation>
    <scope>NUCLEOTIDE SEQUENCE</scope>
    <source>
        <strain evidence="17">G3-2149</strain>
    </source>
</reference>
<dbReference type="GO" id="GO:0004527">
    <property type="term" value="F:exonuclease activity"/>
    <property type="evidence" value="ECO:0007669"/>
    <property type="project" value="UniProtKB-KW"/>
</dbReference>
<feature type="binding site" evidence="14">
    <location>
        <begin position="12"/>
        <end position="19"/>
    </location>
    <ligand>
        <name>ATP</name>
        <dbReference type="ChEBI" id="CHEBI:30616"/>
    </ligand>
</feature>
<dbReference type="Pfam" id="PF12705">
    <property type="entry name" value="PDDEXK_1"/>
    <property type="match status" value="1"/>
</dbReference>
<keyword evidence="6" id="KW-0269">Exonuclease</keyword>
<dbReference type="Pfam" id="PF00580">
    <property type="entry name" value="UvrD-helicase"/>
    <property type="match status" value="1"/>
</dbReference>
<evidence type="ECO:0000256" key="11">
    <source>
        <dbReference type="ARBA" id="ARBA00034617"/>
    </source>
</evidence>
<dbReference type="GO" id="GO:0005829">
    <property type="term" value="C:cytosol"/>
    <property type="evidence" value="ECO:0007669"/>
    <property type="project" value="TreeGrafter"/>
</dbReference>
<name>A0A9E2L421_9BACT</name>
<dbReference type="PANTHER" id="PTHR11070:SF67">
    <property type="entry name" value="DNA 3'-5' HELICASE"/>
    <property type="match status" value="1"/>
</dbReference>
<dbReference type="Pfam" id="PF13361">
    <property type="entry name" value="UvrD_C"/>
    <property type="match status" value="2"/>
</dbReference>
<evidence type="ECO:0000256" key="10">
    <source>
        <dbReference type="ARBA" id="ARBA00023235"/>
    </source>
</evidence>
<evidence type="ECO:0000313" key="18">
    <source>
        <dbReference type="Proteomes" id="UP000823865"/>
    </source>
</evidence>
<dbReference type="GO" id="GO:0003677">
    <property type="term" value="F:DNA binding"/>
    <property type="evidence" value="ECO:0007669"/>
    <property type="project" value="UniProtKB-KW"/>
</dbReference>
<comment type="catalytic activity">
    <reaction evidence="13">
        <text>ATP + H2O = ADP + phosphate + H(+)</text>
        <dbReference type="Rhea" id="RHEA:13065"/>
        <dbReference type="ChEBI" id="CHEBI:15377"/>
        <dbReference type="ChEBI" id="CHEBI:15378"/>
        <dbReference type="ChEBI" id="CHEBI:30616"/>
        <dbReference type="ChEBI" id="CHEBI:43474"/>
        <dbReference type="ChEBI" id="CHEBI:456216"/>
        <dbReference type="EC" id="5.6.2.4"/>
    </reaction>
</comment>
<dbReference type="EC" id="5.6.2.4" evidence="12"/>
<protein>
    <recommendedName>
        <fullName evidence="12">DNA 3'-5' helicase</fullName>
        <ecNumber evidence="12">5.6.2.4</ecNumber>
    </recommendedName>
</protein>
<keyword evidence="10" id="KW-0413">Isomerase</keyword>
<comment type="catalytic activity">
    <reaction evidence="11">
        <text>Couples ATP hydrolysis with the unwinding of duplex DNA by translocating in the 3'-5' direction.</text>
        <dbReference type="EC" id="5.6.2.4"/>
    </reaction>
</comment>
<evidence type="ECO:0000256" key="2">
    <source>
        <dbReference type="ARBA" id="ARBA00022741"/>
    </source>
</evidence>
<accession>A0A9E2L421</accession>
<evidence type="ECO:0000256" key="6">
    <source>
        <dbReference type="ARBA" id="ARBA00022839"/>
    </source>
</evidence>
<evidence type="ECO:0000256" key="1">
    <source>
        <dbReference type="ARBA" id="ARBA00022722"/>
    </source>
</evidence>
<dbReference type="PANTHER" id="PTHR11070">
    <property type="entry name" value="UVRD / RECB / PCRA DNA HELICASE FAMILY MEMBER"/>
    <property type="match status" value="1"/>
</dbReference>
<evidence type="ECO:0000256" key="7">
    <source>
        <dbReference type="ARBA" id="ARBA00022840"/>
    </source>
</evidence>
<comment type="caution">
    <text evidence="17">The sequence shown here is derived from an EMBL/GenBank/DDBJ whole genome shotgun (WGS) entry which is preliminary data.</text>
</comment>
<dbReference type="SUPFAM" id="SSF52540">
    <property type="entry name" value="P-loop containing nucleoside triphosphate hydrolases"/>
    <property type="match status" value="1"/>
</dbReference>
<evidence type="ECO:0000256" key="3">
    <source>
        <dbReference type="ARBA" id="ARBA00022763"/>
    </source>
</evidence>
<dbReference type="PROSITE" id="PS51217">
    <property type="entry name" value="UVRD_HELICASE_CTER"/>
    <property type="match status" value="1"/>
</dbReference>
<evidence type="ECO:0000256" key="9">
    <source>
        <dbReference type="ARBA" id="ARBA00023204"/>
    </source>
</evidence>
<evidence type="ECO:0000256" key="12">
    <source>
        <dbReference type="ARBA" id="ARBA00034808"/>
    </source>
</evidence>
<dbReference type="InterPro" id="IPR011604">
    <property type="entry name" value="PDDEXK-like_dom_sf"/>
</dbReference>
<dbReference type="EMBL" id="JAHLFU010000030">
    <property type="protein sequence ID" value="MBU3852550.1"/>
    <property type="molecule type" value="Genomic_DNA"/>
</dbReference>
<evidence type="ECO:0000256" key="13">
    <source>
        <dbReference type="ARBA" id="ARBA00048988"/>
    </source>
</evidence>
<dbReference type="AlphaFoldDB" id="A0A9E2L421"/>
<feature type="domain" description="UvrD-like helicase ATP-binding" evidence="15">
    <location>
        <begin position="1"/>
        <end position="466"/>
    </location>
</feature>
<keyword evidence="2 14" id="KW-0547">Nucleotide-binding</keyword>
<dbReference type="Proteomes" id="UP000823865">
    <property type="component" value="Unassembled WGS sequence"/>
</dbReference>
<dbReference type="GO" id="GO:0043138">
    <property type="term" value="F:3'-5' DNA helicase activity"/>
    <property type="evidence" value="ECO:0007669"/>
    <property type="project" value="UniProtKB-EC"/>
</dbReference>
<evidence type="ECO:0000259" key="16">
    <source>
        <dbReference type="PROSITE" id="PS51217"/>
    </source>
</evidence>
<evidence type="ECO:0000313" key="17">
    <source>
        <dbReference type="EMBL" id="MBU3852550.1"/>
    </source>
</evidence>
<keyword evidence="5 14" id="KW-0347">Helicase</keyword>
<dbReference type="Gene3D" id="3.90.320.10">
    <property type="match status" value="1"/>
</dbReference>
<reference evidence="17" key="1">
    <citation type="journal article" date="2021" name="PeerJ">
        <title>Extensive microbial diversity within the chicken gut microbiome revealed by metagenomics and culture.</title>
        <authorList>
            <person name="Gilroy R."/>
            <person name="Ravi A."/>
            <person name="Getino M."/>
            <person name="Pursley I."/>
            <person name="Horton D.L."/>
            <person name="Alikhan N.F."/>
            <person name="Baker D."/>
            <person name="Gharbi K."/>
            <person name="Hall N."/>
            <person name="Watson M."/>
            <person name="Adriaenssens E.M."/>
            <person name="Foster-Nyarko E."/>
            <person name="Jarju S."/>
            <person name="Secka A."/>
            <person name="Antonio M."/>
            <person name="Oren A."/>
            <person name="Chaudhuri R.R."/>
            <person name="La Ragione R."/>
            <person name="Hildebrand F."/>
            <person name="Pallen M.J."/>
        </authorList>
    </citation>
    <scope>NUCLEOTIDE SEQUENCE</scope>
    <source>
        <strain evidence="17">G3-2149</strain>
    </source>
</reference>
<dbReference type="GO" id="GO:0005524">
    <property type="term" value="F:ATP binding"/>
    <property type="evidence" value="ECO:0007669"/>
    <property type="project" value="UniProtKB-UniRule"/>
</dbReference>
<evidence type="ECO:0000256" key="4">
    <source>
        <dbReference type="ARBA" id="ARBA00022801"/>
    </source>
</evidence>
<dbReference type="InterPro" id="IPR000212">
    <property type="entry name" value="DNA_helicase_UvrD/REP"/>
</dbReference>
<feature type="domain" description="UvrD-like helicase C-terminal" evidence="16">
    <location>
        <begin position="497"/>
        <end position="736"/>
    </location>
</feature>
<keyword evidence="1" id="KW-0540">Nuclease</keyword>
<evidence type="ECO:0000256" key="14">
    <source>
        <dbReference type="PROSITE-ProRule" id="PRU00560"/>
    </source>
</evidence>
<dbReference type="PROSITE" id="PS51198">
    <property type="entry name" value="UVRD_HELICASE_ATP_BIND"/>
    <property type="match status" value="1"/>
</dbReference>
<sequence>MEQDPHLLVYRASAGSGKTFTLAVEYIRQLIEDPFAYRRILAVTFTNKATAEMKERILSQLYGIAHKDPDSDGYLNKIREHSSKSDAEIREAAAQALKNIIHDYSRFRIETIDSFFQSVMRNLARELELGANLNIELNNGEVLSDAVDSMIEKLDRRSPVLHWLLEYIENRISDNSRWNVSGEIKSFGKNIFNEVYLEKGQNLREKLGDTSFIAGYRKRLNLLKQETEEIMQGFSQHFEEVLEQHGLEPNDLKSGKNGIGSYFRKLANGNFKEDVRNATVEKCLEAPENWTTKTSVNKDVIIGLAQSELMETLATAEELRPRANLKVNSCSLASRYLYNLPLLVHIDQEVRRMNEAHNRFLLSDTNALLHGLIREGDASFIYEKIGTTIDVVMIDEFQDTSRMQWENFHLLLEECLAQKDGSLIVGDIKQSIYRWRNGDWRILAGLDRDPSFRVRTQTLDTNWRSEANIIHFNNLFFEETCRQLAQEDASIGKEGYPQILDIYQDVAQKTQKQEKGFVRVSLIPDNRDRDVYQETVLHELSKQVDELVQSGIRENEIAILIRKNNLIPLIADYFDKNTSYHIVSDEAFCMDASTAVCMLVDCLRYLANPDDRIACARLAVAYQHDVLEKDIDLNTVLLNRVEDYLPQAFTEQLEKWRLLPLYELLEQLFILFEMKRIQKQDAYICAFYDAVTEYLQNKSSELTAFITYWDETLHTKTIPSGELSGIRILSIHKSKGLEFHTVLLPFCDWKTENETTSHLIWCTVPQDQQVAPVFDELDLIPVNYSSAMKESVFRDSYLEEQHNLWVDNMNLLYVAFTRACQNLFVWGRQGGTGTVSQWLEETLLALSARNKVTLRNEEAASETDNEKESATTTIFEYGVLSVPERTEEENDKAASANRLTAPRTAVTISLDSLQEQTDIEFRQSNRSAAFIDTEGDEDEVNYADRGSLLHYLFACIKQADDLKGALEQLRFEGLFRSEEEESQVARIARKVLDMPQIKDWFSPEWEVYNECTIISPTADGGVRSERPDRVMKKGDRLVVIDFKFARKNPRHAEQVREYMQLLHQMGYEQVNGFLLYGYSQELEEITE</sequence>
<dbReference type="InterPro" id="IPR038726">
    <property type="entry name" value="PDDEXK_AddAB-type"/>
</dbReference>
<gene>
    <name evidence="17" type="ORF">H9789_01730</name>
</gene>
<keyword evidence="4 14" id="KW-0378">Hydrolase</keyword>